<reference evidence="1 2" key="1">
    <citation type="submission" date="2016-10" db="EMBL/GenBank/DDBJ databases">
        <authorList>
            <person name="de Groot N.N."/>
        </authorList>
    </citation>
    <scope>NUCLEOTIDE SEQUENCE [LARGE SCALE GENOMIC DNA]</scope>
    <source>
        <strain evidence="1 2">DSM 25186</strain>
    </source>
</reference>
<keyword evidence="2" id="KW-1185">Reference proteome</keyword>
<organism evidence="1 2">
    <name type="scientific">Catalinimonas alkaloidigena</name>
    <dbReference type="NCBI Taxonomy" id="1075417"/>
    <lineage>
        <taxon>Bacteria</taxon>
        <taxon>Pseudomonadati</taxon>
        <taxon>Bacteroidota</taxon>
        <taxon>Cytophagia</taxon>
        <taxon>Cytophagales</taxon>
        <taxon>Catalimonadaceae</taxon>
        <taxon>Catalinimonas</taxon>
    </lineage>
</organism>
<dbReference type="SUPFAM" id="SSF109604">
    <property type="entry name" value="HD-domain/PDEase-like"/>
    <property type="match status" value="1"/>
</dbReference>
<dbReference type="InterPro" id="IPR009218">
    <property type="entry name" value="HD_phosphohydro"/>
</dbReference>
<dbReference type="PANTHER" id="PTHR21174:SF0">
    <property type="entry name" value="HD PHOSPHOHYDROLASE FAMILY PROTEIN-RELATED"/>
    <property type="match status" value="1"/>
</dbReference>
<evidence type="ECO:0000313" key="2">
    <source>
        <dbReference type="Proteomes" id="UP000198510"/>
    </source>
</evidence>
<keyword evidence="1" id="KW-0378">Hydrolase</keyword>
<proteinExistence type="predicted"/>
<dbReference type="Proteomes" id="UP000198510">
    <property type="component" value="Unassembled WGS sequence"/>
</dbReference>
<dbReference type="PANTHER" id="PTHR21174">
    <property type="match status" value="1"/>
</dbReference>
<accession>A0A1G9BC65</accession>
<dbReference type="STRING" id="1075417.SAMN05421823_102575"/>
<dbReference type="OrthoDB" id="9808993at2"/>
<gene>
    <name evidence="1" type="ORF">SAMN05421823_102575</name>
</gene>
<dbReference type="PIRSF" id="PIRSF035170">
    <property type="entry name" value="HD_phosphohydro"/>
    <property type="match status" value="1"/>
</dbReference>
<dbReference type="AlphaFoldDB" id="A0A1G9BC65"/>
<dbReference type="Gene3D" id="1.10.3210.10">
    <property type="entry name" value="Hypothetical protein af1432"/>
    <property type="match status" value="1"/>
</dbReference>
<dbReference type="EMBL" id="FNFO01000002">
    <property type="protein sequence ID" value="SDK37071.1"/>
    <property type="molecule type" value="Genomic_DNA"/>
</dbReference>
<dbReference type="GO" id="GO:0016787">
    <property type="term" value="F:hydrolase activity"/>
    <property type="evidence" value="ECO:0007669"/>
    <property type="project" value="UniProtKB-KW"/>
</dbReference>
<protein>
    <submittedName>
        <fullName evidence="1">Predicted metal-dependent phosphohydrolase, HD superfamily</fullName>
    </submittedName>
</protein>
<evidence type="ECO:0000313" key="1">
    <source>
        <dbReference type="EMBL" id="SDK37071.1"/>
    </source>
</evidence>
<sequence>MEEEALEGEWMRLVAPYEVAPMLTETTWQELHGAYTAPQRHYHTLAHVAALLTYAKEFRSALPDYDAVRFAIWFHDAVYNPLRNDNELRSAQQAIHFLQQTRFESVRLQQVAHWIRRTQRHQDREPNEPVELHWFLAFDLAVLSASPAVYQRYAQQIRQEYRHVPDLLYKPGRRKVLEAFLNEPTLYRTAHFQQREAQARENLRAELEKLH</sequence>
<name>A0A1G9BC65_9BACT</name>
<dbReference type="RefSeq" id="WP_089680344.1">
    <property type="nucleotide sequence ID" value="NZ_FNFO01000002.1"/>
</dbReference>